<dbReference type="GO" id="GO:0042742">
    <property type="term" value="P:defense response to bacterium"/>
    <property type="evidence" value="ECO:0007669"/>
    <property type="project" value="UniProtKB-ARBA"/>
</dbReference>
<keyword evidence="16" id="KW-0376">Hydrogen peroxide</keyword>
<evidence type="ECO:0000256" key="6">
    <source>
        <dbReference type="ARBA" id="ARBA00022692"/>
    </source>
</evidence>
<evidence type="ECO:0000256" key="15">
    <source>
        <dbReference type="ARBA" id="ARBA00023180"/>
    </source>
</evidence>
<feature type="transmembrane region" description="Helical" evidence="19">
    <location>
        <begin position="537"/>
        <end position="563"/>
    </location>
</feature>
<evidence type="ECO:0000256" key="14">
    <source>
        <dbReference type="ARBA" id="ARBA00023136"/>
    </source>
</evidence>
<dbReference type="GO" id="GO:0042554">
    <property type="term" value="P:superoxide anion generation"/>
    <property type="evidence" value="ECO:0007669"/>
    <property type="project" value="TreeGrafter"/>
</dbReference>
<keyword evidence="9" id="KW-0274">FAD</keyword>
<dbReference type="PANTHER" id="PTHR11972">
    <property type="entry name" value="NADPH OXIDASE"/>
    <property type="match status" value="1"/>
</dbReference>
<dbReference type="CDD" id="cd00051">
    <property type="entry name" value="EFh"/>
    <property type="match status" value="1"/>
</dbReference>
<dbReference type="SFLD" id="SFLDS00052">
    <property type="entry name" value="Ferric_Reductase_Domain"/>
    <property type="match status" value="1"/>
</dbReference>
<dbReference type="Gene3D" id="3.40.50.80">
    <property type="entry name" value="Nucleotide-binding domain of ferredoxin-NADP reductase (FNR) module"/>
    <property type="match status" value="1"/>
</dbReference>
<evidence type="ECO:0000313" key="23">
    <source>
        <dbReference type="Proteomes" id="UP000440578"/>
    </source>
</evidence>
<gene>
    <name evidence="22" type="primary">DUOX2</name>
    <name evidence="22" type="ORF">FJT64_024123</name>
</gene>
<dbReference type="SUPFAM" id="SSF63380">
    <property type="entry name" value="Riboflavin synthase domain-like"/>
    <property type="match status" value="1"/>
</dbReference>
<comment type="caution">
    <text evidence="22">The sequence shown here is derived from an EMBL/GenBank/DDBJ whole genome shotgun (WGS) entry which is preliminary data.</text>
</comment>
<feature type="transmembrane region" description="Helical" evidence="19">
    <location>
        <begin position="483"/>
        <end position="503"/>
    </location>
</feature>
<evidence type="ECO:0000256" key="3">
    <source>
        <dbReference type="ARBA" id="ARBA00012698"/>
    </source>
</evidence>
<keyword evidence="12 19" id="KW-1133">Transmembrane helix</keyword>
<dbReference type="Proteomes" id="UP000440578">
    <property type="component" value="Unassembled WGS sequence"/>
</dbReference>
<dbReference type="InterPro" id="IPR017938">
    <property type="entry name" value="Riboflavin_synthase-like_b-brl"/>
</dbReference>
<dbReference type="InterPro" id="IPR050369">
    <property type="entry name" value="RBOH/FRE"/>
</dbReference>
<keyword evidence="23" id="KW-1185">Reference proteome</keyword>
<dbReference type="Gene3D" id="1.10.238.10">
    <property type="entry name" value="EF-hand"/>
    <property type="match status" value="1"/>
</dbReference>
<evidence type="ECO:0000256" key="18">
    <source>
        <dbReference type="ARBA" id="ARBA00048762"/>
    </source>
</evidence>
<keyword evidence="14 19" id="KW-0472">Membrane</keyword>
<evidence type="ECO:0000256" key="1">
    <source>
        <dbReference type="ARBA" id="ARBA00004141"/>
    </source>
</evidence>
<protein>
    <recommendedName>
        <fullName evidence="3">NAD(P)H oxidase (H2O2-forming)</fullName>
        <ecNumber evidence="3">1.6.3.1</ecNumber>
    </recommendedName>
</protein>
<dbReference type="Pfam" id="PF01794">
    <property type="entry name" value="Ferric_reduct"/>
    <property type="match status" value="1"/>
</dbReference>
<keyword evidence="11" id="KW-0521">NADP</keyword>
<dbReference type="GO" id="GO:0042335">
    <property type="term" value="P:cuticle development"/>
    <property type="evidence" value="ECO:0007669"/>
    <property type="project" value="UniProtKB-ARBA"/>
</dbReference>
<dbReference type="SFLD" id="SFLDG01168">
    <property type="entry name" value="Ferric_reductase_subgroup_(FRE"/>
    <property type="match status" value="1"/>
</dbReference>
<keyword evidence="10" id="KW-0106">Calcium</keyword>
<dbReference type="SUPFAM" id="SSF52343">
    <property type="entry name" value="Ferredoxin reductase-like, C-terminal NADP-linked domain"/>
    <property type="match status" value="1"/>
</dbReference>
<dbReference type="FunFam" id="2.40.30.10:FF:000059">
    <property type="entry name" value="dual oxidase isoform X1"/>
    <property type="match status" value="1"/>
</dbReference>
<dbReference type="InterPro" id="IPR039261">
    <property type="entry name" value="FNR_nucleotide-bd"/>
</dbReference>
<keyword evidence="7" id="KW-0479">Metal-binding</keyword>
<dbReference type="PROSITE" id="PS00018">
    <property type="entry name" value="EF_HAND_1"/>
    <property type="match status" value="1"/>
</dbReference>
<dbReference type="GO" id="GO:0016174">
    <property type="term" value="F:NAD(P)H oxidase H2O2-forming activity"/>
    <property type="evidence" value="ECO:0007669"/>
    <property type="project" value="UniProtKB-EC"/>
</dbReference>
<keyword evidence="4" id="KW-0575">Peroxidase</keyword>
<dbReference type="SUPFAM" id="SSF47473">
    <property type="entry name" value="EF-hand"/>
    <property type="match status" value="1"/>
</dbReference>
<dbReference type="GO" id="GO:0009886">
    <property type="term" value="P:post-embryonic animal morphogenesis"/>
    <property type="evidence" value="ECO:0007669"/>
    <property type="project" value="UniProtKB-ARBA"/>
</dbReference>
<dbReference type="OrthoDB" id="6019201at2759"/>
<dbReference type="InterPro" id="IPR018247">
    <property type="entry name" value="EF_Hand_1_Ca_BS"/>
</dbReference>
<evidence type="ECO:0000256" key="13">
    <source>
        <dbReference type="ARBA" id="ARBA00023002"/>
    </source>
</evidence>
<dbReference type="GO" id="GO:0004601">
    <property type="term" value="F:peroxidase activity"/>
    <property type="evidence" value="ECO:0007669"/>
    <property type="project" value="UniProtKB-KW"/>
</dbReference>
<dbReference type="GO" id="GO:0042303">
    <property type="term" value="P:molting cycle"/>
    <property type="evidence" value="ECO:0007669"/>
    <property type="project" value="UniProtKB-ARBA"/>
</dbReference>
<dbReference type="Pfam" id="PF13833">
    <property type="entry name" value="EF-hand_8"/>
    <property type="match status" value="1"/>
</dbReference>
<evidence type="ECO:0000256" key="17">
    <source>
        <dbReference type="ARBA" id="ARBA00047455"/>
    </source>
</evidence>
<dbReference type="GO" id="GO:0042744">
    <property type="term" value="P:hydrogen peroxide catabolic process"/>
    <property type="evidence" value="ECO:0007669"/>
    <property type="project" value="UniProtKB-KW"/>
</dbReference>
<keyword evidence="13" id="KW-0560">Oxidoreductase</keyword>
<proteinExistence type="inferred from homology"/>
<dbReference type="Pfam" id="PF08022">
    <property type="entry name" value="FAD_binding_8"/>
    <property type="match status" value="1"/>
</dbReference>
<evidence type="ECO:0000256" key="16">
    <source>
        <dbReference type="ARBA" id="ARBA00023324"/>
    </source>
</evidence>
<feature type="transmembrane region" description="Helical" evidence="19">
    <location>
        <begin position="442"/>
        <end position="462"/>
    </location>
</feature>
<feature type="transmembrane region" description="Helical" evidence="19">
    <location>
        <begin position="575"/>
        <end position="592"/>
    </location>
</feature>
<keyword evidence="6 19" id="KW-0812">Transmembrane</keyword>
<evidence type="ECO:0000256" key="8">
    <source>
        <dbReference type="ARBA" id="ARBA00022737"/>
    </source>
</evidence>
<dbReference type="Pfam" id="PF08030">
    <property type="entry name" value="NAD_binding_6"/>
    <property type="match status" value="1"/>
</dbReference>
<evidence type="ECO:0000259" key="20">
    <source>
        <dbReference type="PROSITE" id="PS50222"/>
    </source>
</evidence>
<dbReference type="InterPro" id="IPR013130">
    <property type="entry name" value="Fe3_Rdtase_TM_dom"/>
</dbReference>
<feature type="domain" description="FAD-binding FR-type" evidence="21">
    <location>
        <begin position="625"/>
        <end position="730"/>
    </location>
</feature>
<feature type="domain" description="EF-hand" evidence="20">
    <location>
        <begin position="235"/>
        <end position="270"/>
    </location>
</feature>
<accession>A0A6A4WBG1</accession>
<dbReference type="Gene3D" id="2.40.30.10">
    <property type="entry name" value="Translation factors"/>
    <property type="match status" value="1"/>
</dbReference>
<dbReference type="InterPro" id="IPR013112">
    <property type="entry name" value="FAD-bd_8"/>
</dbReference>
<reference evidence="22 23" key="1">
    <citation type="submission" date="2019-07" db="EMBL/GenBank/DDBJ databases">
        <title>Draft genome assembly of a fouling barnacle, Amphibalanus amphitrite (Darwin, 1854): The first reference genome for Thecostraca.</title>
        <authorList>
            <person name="Kim W."/>
        </authorList>
    </citation>
    <scope>NUCLEOTIDE SEQUENCE [LARGE SCALE GENOMIC DNA]</scope>
    <source>
        <strain evidence="22">SNU_AA5</strain>
        <tissue evidence="22">Soma without cirri and trophi</tissue>
    </source>
</reference>
<evidence type="ECO:0000256" key="7">
    <source>
        <dbReference type="ARBA" id="ARBA00022723"/>
    </source>
</evidence>
<name>A0A6A4WBG1_AMPAM</name>
<dbReference type="GO" id="GO:0043020">
    <property type="term" value="C:NADPH oxidase complex"/>
    <property type="evidence" value="ECO:0007669"/>
    <property type="project" value="TreeGrafter"/>
</dbReference>
<dbReference type="EMBL" id="VIIS01000904">
    <property type="protein sequence ID" value="KAF0303935.1"/>
    <property type="molecule type" value="Genomic_DNA"/>
</dbReference>
<feature type="transmembrane region" description="Helical" evidence="19">
    <location>
        <begin position="400"/>
        <end position="422"/>
    </location>
</feature>
<dbReference type="CDD" id="cd06186">
    <property type="entry name" value="NOX_Duox_like_FAD_NADP"/>
    <property type="match status" value="1"/>
</dbReference>
<evidence type="ECO:0000256" key="12">
    <source>
        <dbReference type="ARBA" id="ARBA00022989"/>
    </source>
</evidence>
<dbReference type="InterPro" id="IPR013121">
    <property type="entry name" value="Fe_red_NAD-bd_6"/>
</dbReference>
<evidence type="ECO:0000313" key="22">
    <source>
        <dbReference type="EMBL" id="KAF0303935.1"/>
    </source>
</evidence>
<comment type="catalytic activity">
    <reaction evidence="18">
        <text>NADPH + O2 + H(+) = H2O2 + NADP(+)</text>
        <dbReference type="Rhea" id="RHEA:11260"/>
        <dbReference type="ChEBI" id="CHEBI:15378"/>
        <dbReference type="ChEBI" id="CHEBI:15379"/>
        <dbReference type="ChEBI" id="CHEBI:16240"/>
        <dbReference type="ChEBI" id="CHEBI:57783"/>
        <dbReference type="ChEBI" id="CHEBI:58349"/>
        <dbReference type="EC" id="1.6.3.1"/>
    </reaction>
</comment>
<keyword evidence="15" id="KW-0325">Glycoprotein</keyword>
<evidence type="ECO:0000256" key="2">
    <source>
        <dbReference type="ARBA" id="ARBA00005644"/>
    </source>
</evidence>
<evidence type="ECO:0000259" key="21">
    <source>
        <dbReference type="PROSITE" id="PS51384"/>
    </source>
</evidence>
<sequence>MLARRRQRQNMPSRAAKSEVVKNVGQGIAVTAQERVSANNLRSVVVRLDKTRRSIEIRTMKGSLLRSVELRHMAELDVILPTDGSTVIIKVPREYDLVLELGGHFLRDQFMGSLNGFLAECGIQKNEVTAKLKPALEQVVTQEHRQRNLERFFRVVFAQAFNIKLSKEEVLNVSSESAREVVHMELTLAEFADALSMSSTSSFVTKMFAVVDMDKNGYISFREFLNMMVVFAKGTAEDKVKLMFDMYDIDQVGKLSRKDFSDMIRSLLELSSASLDSTNLDEVVNTMFSSGGLSDKDEITADEFLRLFAQHQEALGYAQLQVAGASMPLPSKDKRKSGFARTRDTVLSIYSDLDSGEGAAPTSPDEPEAEIAVIENQGEPSRQQASGAGRLARWMEIHRLTVFWSTLYTLVLLGIFAERAYYYSVEREHAGLRRIAGYGVTVTRGAASAMMFTYSTLLVTMCRNTITFCRETFLHRFIPFDSAIFLHKYIAAWALFFSLVHTVGHGINFYHISTQAPGDLTCLFRDYFRSTDVLPKFHYWCWETITGFTGVLLLLNMAAIYVFAVQYARRNVYKGFWATHNTYPFFYILTVLHGSGRLVQEPFFYYFFLGPCVLFALDRLVTASRKKVEIAVINAELLPSDVTAIHIKRPSNFEYKSGQWVRIACPVLSSSEFHPFTLSSAPHEKNLSLHIRAVGPWTRNLRRVYDPTVIRDHALPKIYLDGPYGEGHQDWYRFEVSVLVGGGIGITPFASILKDIVRRASAPAGIACKKVYFLWVTRTQKHFEWMVDIIRDVESSDSNHLMSTHIFITQFYSKFDLRTIMLYICERHFQKISRRSLFTGLRSITHFGRPNLPSIFRSLQRAHPQVGKFGVFSCGPAPMTRSVEEAAQAMNRGSGATFEHHFENF</sequence>
<dbReference type="PROSITE" id="PS50222">
    <property type="entry name" value="EF_HAND_2"/>
    <property type="match status" value="2"/>
</dbReference>
<dbReference type="InterPro" id="IPR002048">
    <property type="entry name" value="EF_hand_dom"/>
</dbReference>
<dbReference type="PRINTS" id="PR00450">
    <property type="entry name" value="RECOVERIN"/>
</dbReference>
<evidence type="ECO:0000256" key="11">
    <source>
        <dbReference type="ARBA" id="ARBA00022857"/>
    </source>
</evidence>
<dbReference type="InterPro" id="IPR011992">
    <property type="entry name" value="EF-hand-dom_pair"/>
</dbReference>
<evidence type="ECO:0000256" key="10">
    <source>
        <dbReference type="ARBA" id="ARBA00022837"/>
    </source>
</evidence>
<comment type="similarity">
    <text evidence="2">In the N-terminal section; belongs to the peroxidase family.</text>
</comment>
<feature type="domain" description="EF-hand" evidence="20">
    <location>
        <begin position="199"/>
        <end position="234"/>
    </location>
</feature>
<dbReference type="GO" id="GO:0005509">
    <property type="term" value="F:calcium ion binding"/>
    <property type="evidence" value="ECO:0007669"/>
    <property type="project" value="InterPro"/>
</dbReference>
<dbReference type="PANTHER" id="PTHR11972:SF208">
    <property type="entry name" value="DUAL OXIDASE-LIKE PROTEIN"/>
    <property type="match status" value="1"/>
</dbReference>
<keyword evidence="8" id="KW-0677">Repeat</keyword>
<comment type="subcellular location">
    <subcellularLocation>
        <location evidence="1">Membrane</location>
        <topology evidence="1">Multi-pass membrane protein</topology>
    </subcellularLocation>
</comment>
<comment type="catalytic activity">
    <reaction evidence="17">
        <text>NADH + O2 + H(+) = H2O2 + NAD(+)</text>
        <dbReference type="Rhea" id="RHEA:11264"/>
        <dbReference type="ChEBI" id="CHEBI:15378"/>
        <dbReference type="ChEBI" id="CHEBI:15379"/>
        <dbReference type="ChEBI" id="CHEBI:16240"/>
        <dbReference type="ChEBI" id="CHEBI:57540"/>
        <dbReference type="ChEBI" id="CHEBI:57945"/>
        <dbReference type="EC" id="1.6.3.1"/>
    </reaction>
</comment>
<dbReference type="PROSITE" id="PS51384">
    <property type="entry name" value="FAD_FR"/>
    <property type="match status" value="1"/>
</dbReference>
<dbReference type="SMART" id="SM00054">
    <property type="entry name" value="EFh"/>
    <property type="match status" value="2"/>
</dbReference>
<evidence type="ECO:0000256" key="5">
    <source>
        <dbReference type="ARBA" id="ARBA00022630"/>
    </source>
</evidence>
<dbReference type="GO" id="GO:0016175">
    <property type="term" value="F:superoxide-generating NAD(P)H oxidase activity"/>
    <property type="evidence" value="ECO:0007669"/>
    <property type="project" value="UniProtKB-ARBA"/>
</dbReference>
<dbReference type="SFLD" id="SFLDG01169">
    <property type="entry name" value="NADPH_oxidase_subgroup_(NOX)"/>
    <property type="match status" value="1"/>
</dbReference>
<dbReference type="Pfam" id="PF00036">
    <property type="entry name" value="EF-hand_1"/>
    <property type="match status" value="1"/>
</dbReference>
<dbReference type="FunFam" id="3.40.50.80:FF:000020">
    <property type="entry name" value="Dual oxidase 1"/>
    <property type="match status" value="1"/>
</dbReference>
<dbReference type="InterPro" id="IPR017927">
    <property type="entry name" value="FAD-bd_FR_type"/>
</dbReference>
<dbReference type="EC" id="1.6.3.1" evidence="3"/>
<keyword evidence="5" id="KW-0285">Flavoprotein</keyword>
<evidence type="ECO:0000256" key="9">
    <source>
        <dbReference type="ARBA" id="ARBA00022827"/>
    </source>
</evidence>
<organism evidence="22 23">
    <name type="scientific">Amphibalanus amphitrite</name>
    <name type="common">Striped barnacle</name>
    <name type="synonym">Balanus amphitrite</name>
    <dbReference type="NCBI Taxonomy" id="1232801"/>
    <lineage>
        <taxon>Eukaryota</taxon>
        <taxon>Metazoa</taxon>
        <taxon>Ecdysozoa</taxon>
        <taxon>Arthropoda</taxon>
        <taxon>Crustacea</taxon>
        <taxon>Multicrustacea</taxon>
        <taxon>Cirripedia</taxon>
        <taxon>Thoracica</taxon>
        <taxon>Thoracicalcarea</taxon>
        <taxon>Balanomorpha</taxon>
        <taxon>Balanoidea</taxon>
        <taxon>Balanidae</taxon>
        <taxon>Amphibalaninae</taxon>
        <taxon>Amphibalanus</taxon>
    </lineage>
</organism>
<dbReference type="AlphaFoldDB" id="A0A6A4WBG1"/>
<evidence type="ECO:0000256" key="19">
    <source>
        <dbReference type="SAM" id="Phobius"/>
    </source>
</evidence>
<evidence type="ECO:0000256" key="4">
    <source>
        <dbReference type="ARBA" id="ARBA00022559"/>
    </source>
</evidence>